<dbReference type="Pfam" id="PF13338">
    <property type="entry name" value="AbiEi_4"/>
    <property type="match status" value="1"/>
</dbReference>
<dbReference type="EMBL" id="JACCAA010000001">
    <property type="protein sequence ID" value="NYG58632.1"/>
    <property type="molecule type" value="Genomic_DNA"/>
</dbReference>
<sequence>MERLTALLAQQAGVISRRQAIELGLDDLELSALVRADRLHTVHPGVHVDHPGPLTWHQRAWAAVLHAWPAALSHGSALRAANGPGRRLALGHQGDPGPIHVAVGTRRKVAVQPGIVVHRLGGLSSRVEWNRSPPRLRIEEAGVELAAASSSDYDAVSVLADLVSSRQTTPGRLLDALAGRPTLARRDFLTEVLDDVTQQTCTVLAQGYLLRVVRPHGLPMAVPQPIDPRRGLLRAEVLHGEFGQVVGLDGRIFASGSRRGACEREHDWQHGREHDWPEDWPDDSGAELAAPEPSSIRLGWRQVFERPCATAVQMVALLRARGWHGTPHLCPECSVEATRLLLPGA</sequence>
<dbReference type="Proteomes" id="UP000540656">
    <property type="component" value="Unassembled WGS sequence"/>
</dbReference>
<reference evidence="3 4" key="1">
    <citation type="submission" date="2020-07" db="EMBL/GenBank/DDBJ databases">
        <title>Sequencing the genomes of 1000 actinobacteria strains.</title>
        <authorList>
            <person name="Klenk H.-P."/>
        </authorList>
    </citation>
    <scope>NUCLEOTIDE SEQUENCE [LARGE SCALE GENOMIC DNA]</scope>
    <source>
        <strain evidence="3 4">DSM 23819</strain>
    </source>
</reference>
<evidence type="ECO:0000313" key="3">
    <source>
        <dbReference type="EMBL" id="NYG58632.1"/>
    </source>
</evidence>
<name>A0A7Y9UPV0_9ACTN</name>
<accession>A0A7Y9UPV0</accession>
<gene>
    <name evidence="3" type="ORF">BJ980_001555</name>
</gene>
<evidence type="ECO:0000313" key="4">
    <source>
        <dbReference type="Proteomes" id="UP000540656"/>
    </source>
</evidence>
<feature type="domain" description="AbiEi antitoxin N-terminal" evidence="2">
    <location>
        <begin position="2"/>
        <end position="46"/>
    </location>
</feature>
<evidence type="ECO:0000259" key="2">
    <source>
        <dbReference type="Pfam" id="PF13338"/>
    </source>
</evidence>
<protein>
    <recommendedName>
        <fullName evidence="2">AbiEi antitoxin N-terminal domain-containing protein</fullName>
    </recommendedName>
</protein>
<organism evidence="3 4">
    <name type="scientific">Nocardioides daedukensis</name>
    <dbReference type="NCBI Taxonomy" id="634462"/>
    <lineage>
        <taxon>Bacteria</taxon>
        <taxon>Bacillati</taxon>
        <taxon>Actinomycetota</taxon>
        <taxon>Actinomycetes</taxon>
        <taxon>Propionibacteriales</taxon>
        <taxon>Nocardioidaceae</taxon>
        <taxon>Nocardioides</taxon>
    </lineage>
</organism>
<feature type="region of interest" description="Disordered" evidence="1">
    <location>
        <begin position="264"/>
        <end position="288"/>
    </location>
</feature>
<comment type="caution">
    <text evidence="3">The sequence shown here is derived from an EMBL/GenBank/DDBJ whole genome shotgun (WGS) entry which is preliminary data.</text>
</comment>
<dbReference type="RefSeq" id="WP_179501779.1">
    <property type="nucleotide sequence ID" value="NZ_JACCAA010000001.1"/>
</dbReference>
<dbReference type="InterPro" id="IPR025159">
    <property type="entry name" value="AbiEi_N"/>
</dbReference>
<feature type="compositionally biased region" description="Basic and acidic residues" evidence="1">
    <location>
        <begin position="264"/>
        <end position="277"/>
    </location>
</feature>
<evidence type="ECO:0000256" key="1">
    <source>
        <dbReference type="SAM" id="MobiDB-lite"/>
    </source>
</evidence>
<proteinExistence type="predicted"/>
<dbReference type="AlphaFoldDB" id="A0A7Y9UPV0"/>
<keyword evidence="4" id="KW-1185">Reference proteome</keyword>